<feature type="chain" id="PRO_5002790090" description="DUF6377 domain-containing protein" evidence="2">
    <location>
        <begin position="31"/>
        <end position="540"/>
    </location>
</feature>
<name>B3JLD6_9BACT</name>
<feature type="signal peptide" evidence="2">
    <location>
        <begin position="1"/>
        <end position="30"/>
    </location>
</feature>
<keyword evidence="1" id="KW-0812">Transmembrane</keyword>
<evidence type="ECO:0000259" key="3">
    <source>
        <dbReference type="Pfam" id="PF19904"/>
    </source>
</evidence>
<feature type="transmembrane region" description="Helical" evidence="1">
    <location>
        <begin position="336"/>
        <end position="360"/>
    </location>
</feature>
<gene>
    <name evidence="4" type="ORF">BACCOP_02722</name>
</gene>
<sequence>MKQNIRIFIARYKFIWLLTSMILLTLSAQAQQANHEKVLQQLDEVITKKASFRTERETTISQLKQQLHYATTEEDKYKLCNELLGLYLHYQADSALYYINKKSEYALLLNKPELHDEIIINRAEVMGVMGMYNEALTELQQISPSKLDKKNLIYYYFTARTCYGWLADYTIGHDAKQKYLHLTDLYRDSIMNSIDSGVDRNIVLAERFILSAQPDKALPMLNQMLTTSLDLRQKAYIYYTLSMAYEVKNEPDMQIYYLAQTAIIDLSTSVREYASLQKLARLIYRHGDLKRAYSYLSCSMEDAVACNARLRFAEVTEFYPIIDHAYSQKEAQEKRMVVILLVCMGILAVLLIILASYLYYGLKKLSITRKHLYLSNKELQAANESLAQTGKIKEVYIARYLDRCVSYLEKLEQYRRSLEKLAMASRIDDLFKAIRSEQFLRDERKNFYNEFDKSFLELFPNFIEDFNKLLTDEGKIYPKPGEILNTELRIFALIRLGVTDANRIAHFLGYSLATVYNYRSKIRNRAKGDKDHFEQEVMNL</sequence>
<dbReference type="RefSeq" id="WP_007570361.1">
    <property type="nucleotide sequence ID" value="NZ_DS981496.1"/>
</dbReference>
<dbReference type="EMBL" id="ABIY02000098">
    <property type="protein sequence ID" value="EDV00244.1"/>
    <property type="molecule type" value="Genomic_DNA"/>
</dbReference>
<feature type="domain" description="DUF6377" evidence="3">
    <location>
        <begin position="265"/>
        <end position="505"/>
    </location>
</feature>
<dbReference type="STRING" id="470145.BACCOP_02722"/>
<dbReference type="AlphaFoldDB" id="B3JLD6"/>
<dbReference type="InterPro" id="IPR045957">
    <property type="entry name" value="DUF6377"/>
</dbReference>
<evidence type="ECO:0000256" key="1">
    <source>
        <dbReference type="SAM" id="Phobius"/>
    </source>
</evidence>
<evidence type="ECO:0000256" key="2">
    <source>
        <dbReference type="SAM" id="SignalP"/>
    </source>
</evidence>
<evidence type="ECO:0000313" key="4">
    <source>
        <dbReference type="EMBL" id="EDV00244.1"/>
    </source>
</evidence>
<evidence type="ECO:0000313" key="5">
    <source>
        <dbReference type="Proteomes" id="UP000003146"/>
    </source>
</evidence>
<accession>B3JLD6</accession>
<keyword evidence="1" id="KW-0472">Membrane</keyword>
<comment type="caution">
    <text evidence="4">The sequence shown here is derived from an EMBL/GenBank/DDBJ whole genome shotgun (WGS) entry which is preliminary data.</text>
</comment>
<organism evidence="4 5">
    <name type="scientific">Phocaeicola coprocola DSM 17136</name>
    <dbReference type="NCBI Taxonomy" id="470145"/>
    <lineage>
        <taxon>Bacteria</taxon>
        <taxon>Pseudomonadati</taxon>
        <taxon>Bacteroidota</taxon>
        <taxon>Bacteroidia</taxon>
        <taxon>Bacteroidales</taxon>
        <taxon>Bacteroidaceae</taxon>
        <taxon>Phocaeicola</taxon>
    </lineage>
</organism>
<keyword evidence="1" id="KW-1133">Transmembrane helix</keyword>
<reference evidence="4 5" key="2">
    <citation type="submission" date="2008-04" db="EMBL/GenBank/DDBJ databases">
        <authorList>
            <person name="Fulton L."/>
            <person name="Clifton S."/>
            <person name="Fulton B."/>
            <person name="Xu J."/>
            <person name="Minx P."/>
            <person name="Pepin K.H."/>
            <person name="Johnson M."/>
            <person name="Thiruvilangam P."/>
            <person name="Bhonagiri V."/>
            <person name="Nash W.E."/>
            <person name="Mardis E.R."/>
            <person name="Wilson R.K."/>
        </authorList>
    </citation>
    <scope>NUCLEOTIDE SEQUENCE [LARGE SCALE GENOMIC DNA]</scope>
    <source>
        <strain evidence="4 5">DSM 17136</strain>
    </source>
</reference>
<reference evidence="4 5" key="1">
    <citation type="submission" date="2008-04" db="EMBL/GenBank/DDBJ databases">
        <title>Draft genome sequence of Bacteroides coprocola (DSM 17136).</title>
        <authorList>
            <person name="Sudarsanam P."/>
            <person name="Ley R."/>
            <person name="Guruge J."/>
            <person name="Turnbaugh P.J."/>
            <person name="Mahowald M."/>
            <person name="Liep D."/>
            <person name="Gordon J."/>
        </authorList>
    </citation>
    <scope>NUCLEOTIDE SEQUENCE [LARGE SCALE GENOMIC DNA]</scope>
    <source>
        <strain evidence="4 5">DSM 17136</strain>
    </source>
</reference>
<keyword evidence="2" id="KW-0732">Signal</keyword>
<dbReference type="Proteomes" id="UP000003146">
    <property type="component" value="Unassembled WGS sequence"/>
</dbReference>
<dbReference type="HOGENOM" id="CLU_037195_0_0_10"/>
<proteinExistence type="predicted"/>
<dbReference type="GeneID" id="79858731"/>
<protein>
    <recommendedName>
        <fullName evidence="3">DUF6377 domain-containing protein</fullName>
    </recommendedName>
</protein>
<dbReference type="Pfam" id="PF19904">
    <property type="entry name" value="DUF6377"/>
    <property type="match status" value="1"/>
</dbReference>
<dbReference type="eggNOG" id="COG2956">
    <property type="taxonomic scope" value="Bacteria"/>
</dbReference>